<gene>
    <name evidence="1" type="ORF">M8818_002614</name>
</gene>
<reference evidence="1" key="1">
    <citation type="submission" date="2024-02" db="EMBL/GenBank/DDBJ databases">
        <title>Metagenome Assembled Genome of Zalaria obscura JY119.</title>
        <authorList>
            <person name="Vighnesh L."/>
            <person name="Jagadeeshwari U."/>
            <person name="Venkata Ramana C."/>
            <person name="Sasikala C."/>
        </authorList>
    </citation>
    <scope>NUCLEOTIDE SEQUENCE</scope>
    <source>
        <strain evidence="1">JY119</strain>
    </source>
</reference>
<accession>A0ACC3SGE7</accession>
<name>A0ACC3SGE7_9PEZI</name>
<evidence type="ECO:0000313" key="1">
    <source>
        <dbReference type="EMBL" id="KAK8213315.1"/>
    </source>
</evidence>
<dbReference type="EMBL" id="JAMKPW020000011">
    <property type="protein sequence ID" value="KAK8213315.1"/>
    <property type="molecule type" value="Genomic_DNA"/>
</dbReference>
<keyword evidence="2" id="KW-1185">Reference proteome</keyword>
<protein>
    <submittedName>
        <fullName evidence="1">Uncharacterized protein</fullName>
    </submittedName>
</protein>
<proteinExistence type="predicted"/>
<comment type="caution">
    <text evidence="1">The sequence shown here is derived from an EMBL/GenBank/DDBJ whole genome shotgun (WGS) entry which is preliminary data.</text>
</comment>
<organism evidence="1 2">
    <name type="scientific">Zalaria obscura</name>
    <dbReference type="NCBI Taxonomy" id="2024903"/>
    <lineage>
        <taxon>Eukaryota</taxon>
        <taxon>Fungi</taxon>
        <taxon>Dikarya</taxon>
        <taxon>Ascomycota</taxon>
        <taxon>Pezizomycotina</taxon>
        <taxon>Dothideomycetes</taxon>
        <taxon>Dothideomycetidae</taxon>
        <taxon>Dothideales</taxon>
        <taxon>Zalariaceae</taxon>
        <taxon>Zalaria</taxon>
    </lineage>
</organism>
<evidence type="ECO:0000313" key="2">
    <source>
        <dbReference type="Proteomes" id="UP001320706"/>
    </source>
</evidence>
<dbReference type="Proteomes" id="UP001320706">
    <property type="component" value="Unassembled WGS sequence"/>
</dbReference>
<sequence>MAPSQTPRRFAPVPIEQTTKSSRNGSPRNSSPGEPEEPPHKKPVRKSAVEPVETSNKSSKDRQETAKTKEAPRRFAVEPVEVSSKSSRKQEEEKSSKPRSRFAPVPIETSTKSSRKSPSPPSDEPVSPTSKKPEPTAKPARKFAPQLIDTSKRSRKSTDSGPTHLPTDKTDVVPGEPVKNPLLATLAAEISAAQRIPAPHELRRERSPFGLGRSNSRHSARSHSFRLPDLDTIESSESEHSNPPSLSTSPSSSGESPLTGSDVALSESYKHATRIRESVDENFSRYFLELEARRAEQKMQEQALAAFPNSDFHEPVAHYVDNETDSEEDVIDDRPATWEGHDDEDEFPRKRRSTSLVNWERREHQQHHEIMEQERRANGTTDRRQSTARSPWWNPSATIAAQDFADTKNDPELRQMQSRARPPMLGGDLRFPRSASPEPARFDVTQGSHQIRSQMCYLTEQAEGSTTNLKSADGLWAVRSPPSTKPSAKSSSDQGLWGGFCYDDGSRAPDRGGGLAPPNVQTGLLTPAVEAGNPFEKMKFPVPQMGPQPLQTPPTPQVSQAEEVNKIDALLEEDRELDELIAREFPDTFVTQVYNYLSLGYPSLARPFDEELSKISKISIKELRQDDELARTMPKGYIRLGDDFEGRGDGSDQELGGEGVGGCKRWVALKRYVREWARQEKAMVQVDGITGNWGTGARRGSWAW</sequence>